<evidence type="ECO:0000313" key="3">
    <source>
        <dbReference type="Proteomes" id="UP000625551"/>
    </source>
</evidence>
<dbReference type="InterPro" id="IPR051043">
    <property type="entry name" value="Sulfatase_Mod_Factor_Kinase"/>
</dbReference>
<evidence type="ECO:0000313" key="2">
    <source>
        <dbReference type="EMBL" id="MBD1396377.1"/>
    </source>
</evidence>
<proteinExistence type="predicted"/>
<comment type="caution">
    <text evidence="2">The sequence shown here is derived from an EMBL/GenBank/DDBJ whole genome shotgun (WGS) entry which is preliminary data.</text>
</comment>
<dbReference type="Proteomes" id="UP000625551">
    <property type="component" value="Unassembled WGS sequence"/>
</dbReference>
<dbReference type="InterPro" id="IPR016187">
    <property type="entry name" value="CTDL_fold"/>
</dbReference>
<reference evidence="2 3" key="1">
    <citation type="submission" date="2020-09" db="EMBL/GenBank/DDBJ databases">
        <title>Genome sequencing and assembly of Pontibacter sp.</title>
        <authorList>
            <person name="Chhetri G."/>
        </authorList>
    </citation>
    <scope>NUCLEOTIDE SEQUENCE [LARGE SCALE GENOMIC DNA]</scope>
    <source>
        <strain evidence="2 3">JH31</strain>
    </source>
</reference>
<name>A0ABR7XDK4_9BACT</name>
<dbReference type="PANTHER" id="PTHR23150:SF19">
    <property type="entry name" value="FORMYLGLYCINE-GENERATING ENZYME"/>
    <property type="match status" value="1"/>
</dbReference>
<dbReference type="InterPro" id="IPR042095">
    <property type="entry name" value="SUMF_sf"/>
</dbReference>
<dbReference type="Pfam" id="PF03781">
    <property type="entry name" value="FGE-sulfatase"/>
    <property type="match status" value="1"/>
</dbReference>
<gene>
    <name evidence="2" type="ORF">H9Q13_04310</name>
</gene>
<dbReference type="Gene3D" id="3.90.1580.10">
    <property type="entry name" value="paralog of FGE (formylglycine-generating enzyme)"/>
    <property type="match status" value="1"/>
</dbReference>
<accession>A0ABR7XDK4</accession>
<evidence type="ECO:0000259" key="1">
    <source>
        <dbReference type="Pfam" id="PF03781"/>
    </source>
</evidence>
<dbReference type="EMBL" id="JACXAJ010000001">
    <property type="protein sequence ID" value="MBD1396377.1"/>
    <property type="molecule type" value="Genomic_DNA"/>
</dbReference>
<keyword evidence="3" id="KW-1185">Reference proteome</keyword>
<dbReference type="InterPro" id="IPR005532">
    <property type="entry name" value="SUMF_dom"/>
</dbReference>
<feature type="domain" description="Sulfatase-modifying factor enzyme-like" evidence="1">
    <location>
        <begin position="53"/>
        <end position="350"/>
    </location>
</feature>
<sequence length="353" mass="39324">MIFFYACQQKKEDNAHETAAAIPDASCHGNIPTRPSGKGPAQRYAAAADVSHKNMVWIEGGEFWMGAADREGRPDEYPQHQVKVNGFWMDATEVTNAQFAAFVEATGYVTTAERAPDWEELRKQVPPGTPKPHDSLLVAASLVFVVPAQPVSLHNVSRWWSWRKGANWRQPQGPGSSIAGKENHPVVQVSWEDAAAYARWAGKRLPTEAEWEYAARGGQQREPHPWGDEDVEQGKPKANTWQGEFPVNDIGWDRYSGLAPVRSFAPNAFGLYDMAGNVWEWCADRYGPYPQSPLAGSSQAQPSMQRQVEERVLRGGSYLCHASYCKGYRVTARMHAFPDTSLEHTGFRCATSE</sequence>
<dbReference type="SUPFAM" id="SSF56436">
    <property type="entry name" value="C-type lectin-like"/>
    <property type="match status" value="1"/>
</dbReference>
<dbReference type="PANTHER" id="PTHR23150">
    <property type="entry name" value="SULFATASE MODIFYING FACTOR 1, 2"/>
    <property type="match status" value="1"/>
</dbReference>
<organism evidence="2 3">
    <name type="scientific">Pontibacter aquaedesilientis</name>
    <dbReference type="NCBI Taxonomy" id="2766980"/>
    <lineage>
        <taxon>Bacteria</taxon>
        <taxon>Pseudomonadati</taxon>
        <taxon>Bacteroidota</taxon>
        <taxon>Cytophagia</taxon>
        <taxon>Cytophagales</taxon>
        <taxon>Hymenobacteraceae</taxon>
        <taxon>Pontibacter</taxon>
    </lineage>
</organism>
<protein>
    <submittedName>
        <fullName evidence="2">Formylglycine-generating enzyme family protein</fullName>
    </submittedName>
</protein>